<dbReference type="EMBL" id="JADCNM010000013">
    <property type="protein sequence ID" value="KAG0455736.1"/>
    <property type="molecule type" value="Genomic_DNA"/>
</dbReference>
<dbReference type="PANTHER" id="PTHR12854:SF7">
    <property type="entry name" value="ATAXIN-2 HOMOLOG"/>
    <property type="match status" value="1"/>
</dbReference>
<dbReference type="Pfam" id="PF07145">
    <property type="entry name" value="PAM2"/>
    <property type="match status" value="1"/>
</dbReference>
<dbReference type="InterPro" id="IPR009604">
    <property type="entry name" value="LsmAD_domain"/>
</dbReference>
<feature type="compositionally biased region" description="Low complexity" evidence="1">
    <location>
        <begin position="292"/>
        <end position="303"/>
    </location>
</feature>
<sequence length="541" mass="60123">MEELSQIIRCTLKVKFKTILQYRNCSENGQLINDGSTREQKSIPETLKRPQTIIIPAREFVQIIAKNVPLSSDEFSNSNARDRRKDFMIDSVISRSNIVDVERELERWTPDVDDPECPELDNIYLMAPGIGWNWDQFETNETLFGVKSTFNEEFYTTKLDRGPQTRDREREASRIAREIEGEESHDLHIAEERGFKLLEGFDIDEESRYSAVRRQTDDGRFEENDGPFSDDYNVETFGASIGSEIPIIHPNISRGKKFGEGLTSSTHATVDEDLTCSTDKVAFGFSSNKRGSSSTSDDTSTSSHMHANKATQDLSESKFLNENSSKVSVDAHIPMGEDDKVLVDKKRLPSPSDAPSVSAKMDNHGQSSEHVNASKMHSSAESVDQYPVTPTSIKSEFVSAGSVSSGPSLSPSSSMGSLSSEKSTLNPNAKEFKLNPNAKSFTPSTFRPSVPMSEGSFYYTGTVPAVPPMQNLPMGVGVGPPFGTHQPVYNPQAPQLQPPQPYIHANGHMLPYGQQMIVGQPRPFYYVPTYPSDVAYRGRNF</sequence>
<feature type="compositionally biased region" description="Polar residues" evidence="1">
    <location>
        <begin position="437"/>
        <end position="446"/>
    </location>
</feature>
<evidence type="ECO:0000259" key="2">
    <source>
        <dbReference type="SMART" id="SM01272"/>
    </source>
</evidence>
<evidence type="ECO:0000313" key="4">
    <source>
        <dbReference type="Proteomes" id="UP000639772"/>
    </source>
</evidence>
<dbReference type="Pfam" id="PF06741">
    <property type="entry name" value="LsmAD"/>
    <property type="match status" value="1"/>
</dbReference>
<gene>
    <name evidence="3" type="ORF">HPP92_023524</name>
</gene>
<feature type="region of interest" description="Disordered" evidence="1">
    <location>
        <begin position="285"/>
        <end position="317"/>
    </location>
</feature>
<dbReference type="InterPro" id="IPR045117">
    <property type="entry name" value="ATXN2-like"/>
</dbReference>
<dbReference type="InterPro" id="IPR009818">
    <property type="entry name" value="PAM2_motif"/>
</dbReference>
<reference evidence="3 4" key="1">
    <citation type="journal article" date="2020" name="Nat. Food">
        <title>A phased Vanilla planifolia genome enables genetic improvement of flavour and production.</title>
        <authorList>
            <person name="Hasing T."/>
            <person name="Tang H."/>
            <person name="Brym M."/>
            <person name="Khazi F."/>
            <person name="Huang T."/>
            <person name="Chambers A.H."/>
        </authorList>
    </citation>
    <scope>NUCLEOTIDE SEQUENCE [LARGE SCALE GENOMIC DNA]</scope>
    <source>
        <tissue evidence="3">Leaf</tissue>
    </source>
</reference>
<evidence type="ECO:0000313" key="3">
    <source>
        <dbReference type="EMBL" id="KAG0455736.1"/>
    </source>
</evidence>
<dbReference type="PANTHER" id="PTHR12854">
    <property type="entry name" value="ATAXIN 2-RELATED"/>
    <property type="match status" value="1"/>
</dbReference>
<dbReference type="GO" id="GO:0034063">
    <property type="term" value="P:stress granule assembly"/>
    <property type="evidence" value="ECO:0007669"/>
    <property type="project" value="TreeGrafter"/>
</dbReference>
<accession>A0A835PKR8</accession>
<name>A0A835PKR8_VANPL</name>
<feature type="compositionally biased region" description="Basic and acidic residues" evidence="1">
    <location>
        <begin position="335"/>
        <end position="347"/>
    </location>
</feature>
<proteinExistence type="predicted"/>
<comment type="caution">
    <text evidence="3">The sequence shown here is derived from an EMBL/GenBank/DDBJ whole genome shotgun (WGS) entry which is preliminary data.</text>
</comment>
<protein>
    <recommendedName>
        <fullName evidence="2">LsmAD domain-containing protein</fullName>
    </recommendedName>
</protein>
<dbReference type="SMART" id="SM01272">
    <property type="entry name" value="LsmAD"/>
    <property type="match status" value="1"/>
</dbReference>
<dbReference type="AlphaFoldDB" id="A0A835PKR8"/>
<evidence type="ECO:0000256" key="1">
    <source>
        <dbReference type="SAM" id="MobiDB-lite"/>
    </source>
</evidence>
<organism evidence="3 4">
    <name type="scientific">Vanilla planifolia</name>
    <name type="common">Vanilla</name>
    <dbReference type="NCBI Taxonomy" id="51239"/>
    <lineage>
        <taxon>Eukaryota</taxon>
        <taxon>Viridiplantae</taxon>
        <taxon>Streptophyta</taxon>
        <taxon>Embryophyta</taxon>
        <taxon>Tracheophyta</taxon>
        <taxon>Spermatophyta</taxon>
        <taxon>Magnoliopsida</taxon>
        <taxon>Liliopsida</taxon>
        <taxon>Asparagales</taxon>
        <taxon>Orchidaceae</taxon>
        <taxon>Vanilloideae</taxon>
        <taxon>Vanilleae</taxon>
        <taxon>Vanilla</taxon>
    </lineage>
</organism>
<feature type="region of interest" description="Disordered" evidence="1">
    <location>
        <begin position="399"/>
        <end position="446"/>
    </location>
</feature>
<dbReference type="Proteomes" id="UP000639772">
    <property type="component" value="Chromosome 13"/>
</dbReference>
<feature type="compositionally biased region" description="Low complexity" evidence="1">
    <location>
        <begin position="399"/>
        <end position="420"/>
    </location>
</feature>
<dbReference type="GO" id="GO:0010494">
    <property type="term" value="C:cytoplasmic stress granule"/>
    <property type="evidence" value="ECO:0007669"/>
    <property type="project" value="TreeGrafter"/>
</dbReference>
<dbReference type="GO" id="GO:0003729">
    <property type="term" value="F:mRNA binding"/>
    <property type="evidence" value="ECO:0007669"/>
    <property type="project" value="TreeGrafter"/>
</dbReference>
<feature type="compositionally biased region" description="Polar residues" evidence="1">
    <location>
        <begin position="364"/>
        <end position="386"/>
    </location>
</feature>
<feature type="domain" description="LsmAD" evidence="2">
    <location>
        <begin position="144"/>
        <end position="215"/>
    </location>
</feature>
<dbReference type="OrthoDB" id="2275718at2759"/>
<feature type="region of interest" description="Disordered" evidence="1">
    <location>
        <begin position="329"/>
        <end position="386"/>
    </location>
</feature>